<protein>
    <submittedName>
        <fullName evidence="3">Alpha/beta hydrolase family protein</fullName>
    </submittedName>
</protein>
<dbReference type="RefSeq" id="WP_269954875.1">
    <property type="nucleotide sequence ID" value="NZ_JAKMUV010000004.1"/>
</dbReference>
<proteinExistence type="predicted"/>
<dbReference type="SUPFAM" id="SSF53474">
    <property type="entry name" value="alpha/beta-Hydrolases"/>
    <property type="match status" value="1"/>
</dbReference>
<dbReference type="InterPro" id="IPR010427">
    <property type="entry name" value="DUF1023"/>
</dbReference>
<sequence length="455" mass="46840">MNIFAGTTASGSANISGSTANTRGSTTVTVHAVENANVEALRTAADLFKDKGGKVSQHAADARNKAKWGESWSGQAADAANHATDSAANQLDTAGFSSRTIGRVAGTHADLLSPTRTTVRTTAGLARTALMSVSADGEVSAQHLAFIPGVGGAAQSLAHTLTQILRGALKLARLLDIASGGTISTISSSVAPPRSDVEVDGAEGASVPNSPQSLPPVERIETPHGPVVTAGNVESADEVITLVSGVGSSSPEALARTEAWARATAADAAAQGKNVAVVAWHGYPAPGDLTSAISKDAAKVGAPALREHQRQLRERNPHAKLQVVGYSYGSVVVGEAAAKGSDGLVADEVRLWGSPGVHAEKAEDLQLDAKDGQGEVHNEHVPGDMIRLTTTPEFGVHGKDPAAPDFNAPPRGADGASEGSWSSYGWGKILDLYLMQRGETDAHSSYMWSPEVNVR</sequence>
<keyword evidence="4" id="KW-1185">Reference proteome</keyword>
<organism evidence="3 4">
    <name type="scientific">Corynebacterium macclintockiae</name>
    <dbReference type="NCBI Taxonomy" id="2913501"/>
    <lineage>
        <taxon>Bacteria</taxon>
        <taxon>Bacillati</taxon>
        <taxon>Actinomycetota</taxon>
        <taxon>Actinomycetes</taxon>
        <taxon>Mycobacteriales</taxon>
        <taxon>Corynebacteriaceae</taxon>
        <taxon>Corynebacterium</taxon>
    </lineage>
</organism>
<feature type="region of interest" description="Disordered" evidence="1">
    <location>
        <begin position="397"/>
        <end position="419"/>
    </location>
</feature>
<comment type="caution">
    <text evidence="3">The sequence shown here is derived from an EMBL/GenBank/DDBJ whole genome shotgun (WGS) entry which is preliminary data.</text>
</comment>
<dbReference type="Gene3D" id="3.40.50.1820">
    <property type="entry name" value="alpha/beta hydrolase"/>
    <property type="match status" value="1"/>
</dbReference>
<dbReference type="AlphaFoldDB" id="A0A9X3RQ76"/>
<evidence type="ECO:0000259" key="2">
    <source>
        <dbReference type="Pfam" id="PF06259"/>
    </source>
</evidence>
<evidence type="ECO:0000256" key="1">
    <source>
        <dbReference type="SAM" id="MobiDB-lite"/>
    </source>
</evidence>
<evidence type="ECO:0000313" key="3">
    <source>
        <dbReference type="EMBL" id="MCZ9305000.1"/>
    </source>
</evidence>
<feature type="region of interest" description="Disordered" evidence="1">
    <location>
        <begin position="1"/>
        <end position="23"/>
    </location>
</feature>
<dbReference type="InterPro" id="IPR029058">
    <property type="entry name" value="AB_hydrolase_fold"/>
</dbReference>
<evidence type="ECO:0000313" key="4">
    <source>
        <dbReference type="Proteomes" id="UP001146505"/>
    </source>
</evidence>
<accession>A0A9X3RQ76</accession>
<dbReference type="GO" id="GO:0016787">
    <property type="term" value="F:hydrolase activity"/>
    <property type="evidence" value="ECO:0007669"/>
    <property type="project" value="UniProtKB-KW"/>
</dbReference>
<dbReference type="EMBL" id="JAKMUV010000004">
    <property type="protein sequence ID" value="MCZ9305000.1"/>
    <property type="molecule type" value="Genomic_DNA"/>
</dbReference>
<feature type="region of interest" description="Disordered" evidence="1">
    <location>
        <begin position="186"/>
        <end position="219"/>
    </location>
</feature>
<dbReference type="Proteomes" id="UP001146505">
    <property type="component" value="Unassembled WGS sequence"/>
</dbReference>
<reference evidence="3" key="1">
    <citation type="submission" date="2022-02" db="EMBL/GenBank/DDBJ databases">
        <title>Corynebacterium sp. from urogenital microbiome.</title>
        <authorList>
            <person name="Cappelli E.A."/>
            <person name="Ribeiro T.G."/>
            <person name="Peixe L."/>
        </authorList>
    </citation>
    <scope>NUCLEOTIDE SEQUENCE</scope>
    <source>
        <strain evidence="3">C9Ua_112</strain>
    </source>
</reference>
<keyword evidence="3" id="KW-0378">Hydrolase</keyword>
<gene>
    <name evidence="3" type="ORF">L8U58_05535</name>
</gene>
<name>A0A9X3RQ76_9CORY</name>
<dbReference type="Pfam" id="PF06259">
    <property type="entry name" value="Abhydrolase_8"/>
    <property type="match status" value="1"/>
</dbReference>
<dbReference type="GeneID" id="301813003"/>
<feature type="domain" description="DUF1023" evidence="2">
    <location>
        <begin position="227"/>
        <end position="386"/>
    </location>
</feature>